<evidence type="ECO:0000256" key="5">
    <source>
        <dbReference type="ARBA" id="ARBA00022840"/>
    </source>
</evidence>
<dbReference type="Pfam" id="PF00012">
    <property type="entry name" value="HSP70"/>
    <property type="match status" value="1"/>
</dbReference>
<dbReference type="SUPFAM" id="SSF53067">
    <property type="entry name" value="Actin-like ATPase domain"/>
    <property type="match status" value="2"/>
</dbReference>
<comment type="induction">
    <text evidence="8">By stress conditions e.g. heat shock.</text>
</comment>
<dbReference type="InterPro" id="IPR043129">
    <property type="entry name" value="ATPase_NBD"/>
</dbReference>
<evidence type="ECO:0000313" key="13">
    <source>
        <dbReference type="Proteomes" id="UP000322822"/>
    </source>
</evidence>
<feature type="compositionally biased region" description="Basic and acidic residues" evidence="11">
    <location>
        <begin position="642"/>
        <end position="651"/>
    </location>
</feature>
<evidence type="ECO:0000256" key="8">
    <source>
        <dbReference type="HAMAP-Rule" id="MF_00332"/>
    </source>
</evidence>
<dbReference type="NCBIfam" id="NF001413">
    <property type="entry name" value="PRK00290.1"/>
    <property type="match status" value="1"/>
</dbReference>
<gene>
    <name evidence="8 12" type="primary">dnaK</name>
    <name evidence="12" type="ORF">FOB72_00650</name>
</gene>
<dbReference type="SUPFAM" id="SSF100920">
    <property type="entry name" value="Heat shock protein 70kD (HSP70), peptide-binding domain"/>
    <property type="match status" value="1"/>
</dbReference>
<accession>A0A5P2GZD9</accession>
<dbReference type="SUPFAM" id="SSF100934">
    <property type="entry name" value="Heat shock protein 70kD (HSP70), C-terminal subdomain"/>
    <property type="match status" value="1"/>
</dbReference>
<evidence type="ECO:0000256" key="11">
    <source>
        <dbReference type="SAM" id="MobiDB-lite"/>
    </source>
</evidence>
<dbReference type="PANTHER" id="PTHR19375">
    <property type="entry name" value="HEAT SHOCK PROTEIN 70KDA"/>
    <property type="match status" value="1"/>
</dbReference>
<dbReference type="NCBIfam" id="NF003520">
    <property type="entry name" value="PRK05183.1"/>
    <property type="match status" value="1"/>
</dbReference>
<dbReference type="Gene3D" id="1.20.1270.10">
    <property type="match status" value="1"/>
</dbReference>
<dbReference type="AlphaFoldDB" id="A0A5P2GZD9"/>
<evidence type="ECO:0000256" key="2">
    <source>
        <dbReference type="ARBA" id="ARBA00014415"/>
    </source>
</evidence>
<keyword evidence="6 8" id="KW-0346">Stress response</keyword>
<evidence type="ECO:0000256" key="3">
    <source>
        <dbReference type="ARBA" id="ARBA00022553"/>
    </source>
</evidence>
<dbReference type="NCBIfam" id="TIGR02350">
    <property type="entry name" value="prok_dnaK"/>
    <property type="match status" value="1"/>
</dbReference>
<keyword evidence="7 8" id="KW-0143">Chaperone</keyword>
<protein>
    <recommendedName>
        <fullName evidence="2 8">Chaperone protein DnaK</fullName>
    </recommendedName>
    <alternativeName>
        <fullName evidence="8">HSP70</fullName>
    </alternativeName>
    <alternativeName>
        <fullName evidence="8">Heat shock 70 kDa protein</fullName>
    </alternativeName>
    <alternativeName>
        <fullName evidence="8">Heat shock protein 70</fullName>
    </alternativeName>
</protein>
<dbReference type="CDD" id="cd10234">
    <property type="entry name" value="ASKHA_NBD_HSP70_DnaK-like"/>
    <property type="match status" value="1"/>
</dbReference>
<dbReference type="PROSITE" id="PS01036">
    <property type="entry name" value="HSP70_3"/>
    <property type="match status" value="1"/>
</dbReference>
<keyword evidence="3 8" id="KW-0597">Phosphoprotein</keyword>
<dbReference type="HAMAP" id="MF_00332">
    <property type="entry name" value="DnaK"/>
    <property type="match status" value="1"/>
</dbReference>
<keyword evidence="5 8" id="KW-0067">ATP-binding</keyword>
<evidence type="ECO:0000256" key="7">
    <source>
        <dbReference type="ARBA" id="ARBA00023186"/>
    </source>
</evidence>
<reference evidence="12 13" key="1">
    <citation type="submission" date="2019-09" db="EMBL/GenBank/DDBJ databases">
        <title>FDA dAtabase for Regulatory Grade micrObial Sequences (FDA-ARGOS): Supporting development and validation of Infectious Disease Dx tests.</title>
        <authorList>
            <person name="Sciortino C."/>
            <person name="Tallon L."/>
            <person name="Sadzewicz L."/>
            <person name="Vavikolanu K."/>
            <person name="Mehta A."/>
            <person name="Aluvathingal J."/>
            <person name="Nadendla S."/>
            <person name="Nandy P."/>
            <person name="Geyer C."/>
            <person name="Yan Y."/>
            <person name="Sichtig H."/>
        </authorList>
    </citation>
    <scope>NUCLEOTIDE SEQUENCE [LARGE SCALE GENOMIC DNA]</scope>
    <source>
        <strain evidence="12 13">FDAARGOS_664</strain>
    </source>
</reference>
<evidence type="ECO:0000256" key="9">
    <source>
        <dbReference type="RuleBase" id="RU003322"/>
    </source>
</evidence>
<comment type="similarity">
    <text evidence="1 8 9">Belongs to the heat shock protein 70 family.</text>
</comment>
<dbReference type="OrthoDB" id="9766019at2"/>
<dbReference type="FunFam" id="1.20.1270.10:FF:000001">
    <property type="entry name" value="Molecular chaperone DnaK"/>
    <property type="match status" value="1"/>
</dbReference>
<dbReference type="FunFam" id="3.30.30.30:FF:000003">
    <property type="entry name" value="Heat shock protein 9"/>
    <property type="match status" value="1"/>
</dbReference>
<dbReference type="PROSITE" id="PS00297">
    <property type="entry name" value="HSP70_1"/>
    <property type="match status" value="1"/>
</dbReference>
<evidence type="ECO:0000256" key="4">
    <source>
        <dbReference type="ARBA" id="ARBA00022741"/>
    </source>
</evidence>
<feature type="compositionally biased region" description="Low complexity" evidence="11">
    <location>
        <begin position="628"/>
        <end position="637"/>
    </location>
</feature>
<proteinExistence type="evidence at transcript level"/>
<dbReference type="PRINTS" id="PR00301">
    <property type="entry name" value="HEATSHOCK70"/>
</dbReference>
<organism evidence="12 13">
    <name type="scientific">Cupriavidus pauculus</name>
    <dbReference type="NCBI Taxonomy" id="82633"/>
    <lineage>
        <taxon>Bacteria</taxon>
        <taxon>Pseudomonadati</taxon>
        <taxon>Pseudomonadota</taxon>
        <taxon>Betaproteobacteria</taxon>
        <taxon>Burkholderiales</taxon>
        <taxon>Burkholderiaceae</taxon>
        <taxon>Cupriavidus</taxon>
    </lineage>
</organism>
<dbReference type="InterPro" id="IPR013126">
    <property type="entry name" value="Hsp_70_fam"/>
</dbReference>
<evidence type="ECO:0000256" key="6">
    <source>
        <dbReference type="ARBA" id="ARBA00023016"/>
    </source>
</evidence>
<dbReference type="RefSeq" id="WP_150370771.1">
    <property type="nucleotide sequence ID" value="NZ_CP044065.1"/>
</dbReference>
<dbReference type="GO" id="GO:0005524">
    <property type="term" value="F:ATP binding"/>
    <property type="evidence" value="ECO:0007669"/>
    <property type="project" value="UniProtKB-UniRule"/>
</dbReference>
<dbReference type="InterPro" id="IPR018181">
    <property type="entry name" value="Heat_shock_70_CS"/>
</dbReference>
<dbReference type="FunFam" id="3.30.420.40:FF:000004">
    <property type="entry name" value="Molecular chaperone DnaK"/>
    <property type="match status" value="1"/>
</dbReference>
<dbReference type="PROSITE" id="PS00329">
    <property type="entry name" value="HSP70_2"/>
    <property type="match status" value="1"/>
</dbReference>
<dbReference type="Gene3D" id="3.90.640.10">
    <property type="entry name" value="Actin, Chain A, domain 4"/>
    <property type="match status" value="1"/>
</dbReference>
<dbReference type="EMBL" id="CP044065">
    <property type="protein sequence ID" value="QET00685.1"/>
    <property type="molecule type" value="Genomic_DNA"/>
</dbReference>
<dbReference type="Gene3D" id="3.30.420.40">
    <property type="match status" value="2"/>
</dbReference>
<dbReference type="InterPro" id="IPR012725">
    <property type="entry name" value="Chaperone_DnaK"/>
</dbReference>
<dbReference type="InterPro" id="IPR029048">
    <property type="entry name" value="HSP70_C_sf"/>
</dbReference>
<dbReference type="FunFam" id="3.90.640.10:FF:000003">
    <property type="entry name" value="Molecular chaperone DnaK"/>
    <property type="match status" value="1"/>
</dbReference>
<name>A0A5P2GZD9_9BURK</name>
<dbReference type="Gene3D" id="2.60.34.10">
    <property type="entry name" value="Substrate Binding Domain Of DNAk, Chain A, domain 1"/>
    <property type="match status" value="1"/>
</dbReference>
<dbReference type="GO" id="GO:0140662">
    <property type="term" value="F:ATP-dependent protein folding chaperone"/>
    <property type="evidence" value="ECO:0007669"/>
    <property type="project" value="InterPro"/>
</dbReference>
<feature type="compositionally biased region" description="Low complexity" evidence="11">
    <location>
        <begin position="610"/>
        <end position="620"/>
    </location>
</feature>
<evidence type="ECO:0000256" key="10">
    <source>
        <dbReference type="SAM" id="Coils"/>
    </source>
</evidence>
<dbReference type="InterPro" id="IPR029047">
    <property type="entry name" value="HSP70_peptide-bd_sf"/>
</dbReference>
<feature type="coiled-coil region" evidence="10">
    <location>
        <begin position="510"/>
        <end position="537"/>
    </location>
</feature>
<dbReference type="FunFam" id="2.60.34.10:FF:000014">
    <property type="entry name" value="Chaperone protein DnaK HSP70"/>
    <property type="match status" value="1"/>
</dbReference>
<feature type="region of interest" description="Disordered" evidence="11">
    <location>
        <begin position="610"/>
        <end position="651"/>
    </location>
</feature>
<sequence length="651" mass="69968">MGKIIGIDLGTTNSCVSVLEGNTPKVIENSEGARTTPSIIAYMEDGEILVGAPAKRQAVTNPRNTLYAVKRLIGRKFEEKEVQKDIGLMPYAIVKADNGDAWVGVRDQKLAPPQVSAEVLRKMKKTAEDYLGEPVTEAVITVPAYFNDSQRQATKDAGRIAGLDVKRIINEPTAAALAFGMDKNEKGDRKIAVYDLGGGTFDISIIEIADVDGEKQFEVLSTNGDTFLGGEDFDQRLIDYIIGEFKKEQGVDLSKDVLALQRLKEAAEKAKIELSSSQQTEINLPYITADASGPKHLNLKITRAKFEALVEELIARTIEPCRIAIKDAGVRVSDIDDVILVGGMTRMPKVQEQVKEFFGKEARKDVNPDEAVAVGAAIQGAVLSGDRKDVLLLDVSPLSLGIETLGGVMTKMITKNTTIPTKHAQVFSTADDNQPAVTIKVYQGEREMATGNKLLGEFNLEGIAPAPRGTPQIEVSFDIDANGILHVGAKDKATGKENRITIKANSGLSEDEIQRMVKDAEANAEEDKKARELADARNQADGLIHSTRKALTEHGDKLEAGEKEKIEAAIRELEEAARGGDKAEIDTKVTALSEAAQKLGEKVYADMQAQAGAAGAAGDAGAAGAGGAHQQAQPQDDNVVDAEFKEVNDKK</sequence>
<comment type="function">
    <text evidence="8">Acts as a chaperone.</text>
</comment>
<dbReference type="Proteomes" id="UP000322822">
    <property type="component" value="Chromosome 1"/>
</dbReference>
<dbReference type="GO" id="GO:0051082">
    <property type="term" value="F:unfolded protein binding"/>
    <property type="evidence" value="ECO:0007669"/>
    <property type="project" value="InterPro"/>
</dbReference>
<evidence type="ECO:0000256" key="1">
    <source>
        <dbReference type="ARBA" id="ARBA00007381"/>
    </source>
</evidence>
<evidence type="ECO:0000313" key="12">
    <source>
        <dbReference type="EMBL" id="QET00685.1"/>
    </source>
</evidence>
<keyword evidence="4 8" id="KW-0547">Nucleotide-binding</keyword>
<feature type="modified residue" description="Phosphothreonine; by autocatalysis" evidence="8">
    <location>
        <position position="200"/>
    </location>
</feature>
<keyword evidence="10" id="KW-0175">Coiled coil</keyword>